<dbReference type="KEGG" id="nyu:D7D52_35180"/>
<protein>
    <submittedName>
        <fullName evidence="2">Uncharacterized protein</fullName>
    </submittedName>
</protein>
<proteinExistence type="predicted"/>
<name>A0A386ZLP8_9NOCA</name>
<reference evidence="2 3" key="1">
    <citation type="submission" date="2018-09" db="EMBL/GenBank/DDBJ databases">
        <title>Nocardia yunnanensis sp. nov., an actinomycete isolated from a soil sample.</title>
        <authorList>
            <person name="Zhang J."/>
        </authorList>
    </citation>
    <scope>NUCLEOTIDE SEQUENCE [LARGE SCALE GENOMIC DNA]</scope>
    <source>
        <strain evidence="2 3">CFHS0054</strain>
    </source>
</reference>
<evidence type="ECO:0000313" key="3">
    <source>
        <dbReference type="Proteomes" id="UP000267164"/>
    </source>
</evidence>
<keyword evidence="1" id="KW-0812">Transmembrane</keyword>
<organism evidence="2 3">
    <name type="scientific">Nocardia yunnanensis</name>
    <dbReference type="NCBI Taxonomy" id="2382165"/>
    <lineage>
        <taxon>Bacteria</taxon>
        <taxon>Bacillati</taxon>
        <taxon>Actinomycetota</taxon>
        <taxon>Actinomycetes</taxon>
        <taxon>Mycobacteriales</taxon>
        <taxon>Nocardiaceae</taxon>
        <taxon>Nocardia</taxon>
    </lineage>
</organism>
<dbReference type="EMBL" id="CP032568">
    <property type="protein sequence ID" value="AYF78210.1"/>
    <property type="molecule type" value="Genomic_DNA"/>
</dbReference>
<gene>
    <name evidence="2" type="ORF">D7D52_35180</name>
</gene>
<keyword evidence="1" id="KW-0472">Membrane</keyword>
<evidence type="ECO:0000256" key="1">
    <source>
        <dbReference type="SAM" id="Phobius"/>
    </source>
</evidence>
<feature type="transmembrane region" description="Helical" evidence="1">
    <location>
        <begin position="55"/>
        <end position="77"/>
    </location>
</feature>
<accession>A0A386ZLP8</accession>
<dbReference type="AlphaFoldDB" id="A0A386ZLP8"/>
<keyword evidence="3" id="KW-1185">Reference proteome</keyword>
<dbReference type="OrthoDB" id="2476767at2"/>
<keyword evidence="1" id="KW-1133">Transmembrane helix</keyword>
<sequence>MVAGVRPLLLDAQTPGTAPDIALAVEKISVGAWTRYNRASLIASIALVVIDVTRLASGACAVAAVYLVGALVMATILTVKLRVDATLAARIAGGADSVRGAATDGSRRNADLERTHALVERLSVPLLLIAVLLALLPVLH</sequence>
<feature type="transmembrane region" description="Helical" evidence="1">
    <location>
        <begin position="122"/>
        <end position="139"/>
    </location>
</feature>
<dbReference type="Proteomes" id="UP000267164">
    <property type="component" value="Chromosome"/>
</dbReference>
<evidence type="ECO:0000313" key="2">
    <source>
        <dbReference type="EMBL" id="AYF78210.1"/>
    </source>
</evidence>